<name>A0A975Q331_9SPHN</name>
<protein>
    <submittedName>
        <fullName evidence="2">Uncharacterized protein</fullName>
    </submittedName>
</protein>
<accession>A0A975Q331</accession>
<evidence type="ECO:0000313" key="3">
    <source>
        <dbReference type="Proteomes" id="UP000681425"/>
    </source>
</evidence>
<dbReference type="AlphaFoldDB" id="A0A975Q331"/>
<feature type="signal peptide" evidence="1">
    <location>
        <begin position="1"/>
        <end position="19"/>
    </location>
</feature>
<dbReference type="RefSeq" id="WP_212610318.1">
    <property type="nucleotide sequence ID" value="NZ_CP073910.1"/>
</dbReference>
<sequence length="102" mass="10646">MTIASAISGIASAATSAVAGPAAAKGVKTAFDAILDELKKVGHQTPMERARDAVLKKHALTDEQYQALPASQRTAIDKEIAEAVRKVAEAQMKPKRADGGYA</sequence>
<reference evidence="2" key="1">
    <citation type="submission" date="2021-04" db="EMBL/GenBank/DDBJ databases">
        <title>Isolation of p-tert-butylphenol degrading bacteria Sphingobium phenoxybenzoativorans Tas13 from active sludge.</title>
        <authorList>
            <person name="Li Y."/>
        </authorList>
    </citation>
    <scope>NUCLEOTIDE SEQUENCE</scope>
    <source>
        <strain evidence="2">Tas13</strain>
    </source>
</reference>
<gene>
    <name evidence="2" type="ORF">KFK14_06625</name>
</gene>
<keyword evidence="3" id="KW-1185">Reference proteome</keyword>
<dbReference type="EMBL" id="CP073910">
    <property type="protein sequence ID" value="QUT07092.1"/>
    <property type="molecule type" value="Genomic_DNA"/>
</dbReference>
<dbReference type="Proteomes" id="UP000681425">
    <property type="component" value="Chromosome"/>
</dbReference>
<evidence type="ECO:0000256" key="1">
    <source>
        <dbReference type="SAM" id="SignalP"/>
    </source>
</evidence>
<proteinExistence type="predicted"/>
<keyword evidence="1" id="KW-0732">Signal</keyword>
<organism evidence="2 3">
    <name type="scientific">Sphingobium phenoxybenzoativorans</name>
    <dbReference type="NCBI Taxonomy" id="1592790"/>
    <lineage>
        <taxon>Bacteria</taxon>
        <taxon>Pseudomonadati</taxon>
        <taxon>Pseudomonadota</taxon>
        <taxon>Alphaproteobacteria</taxon>
        <taxon>Sphingomonadales</taxon>
        <taxon>Sphingomonadaceae</taxon>
        <taxon>Sphingobium</taxon>
    </lineage>
</organism>
<dbReference type="KEGG" id="spph:KFK14_06625"/>
<evidence type="ECO:0000313" key="2">
    <source>
        <dbReference type="EMBL" id="QUT07092.1"/>
    </source>
</evidence>
<feature type="chain" id="PRO_5037515599" evidence="1">
    <location>
        <begin position="20"/>
        <end position="102"/>
    </location>
</feature>